<evidence type="ECO:0000313" key="2">
    <source>
        <dbReference type="EMBL" id="GAA3930304.1"/>
    </source>
</evidence>
<gene>
    <name evidence="2" type="ORF">GCM10022406_14590</name>
</gene>
<keyword evidence="1" id="KW-0472">Membrane</keyword>
<dbReference type="Proteomes" id="UP001499909">
    <property type="component" value="Unassembled WGS sequence"/>
</dbReference>
<dbReference type="InterPro" id="IPR009793">
    <property type="entry name" value="DUF1361"/>
</dbReference>
<keyword evidence="1" id="KW-1133">Transmembrane helix</keyword>
<dbReference type="Pfam" id="PF07099">
    <property type="entry name" value="DUF1361"/>
    <property type="match status" value="1"/>
</dbReference>
<dbReference type="EMBL" id="BAABDH010000021">
    <property type="protein sequence ID" value="GAA3930304.1"/>
    <property type="molecule type" value="Genomic_DNA"/>
</dbReference>
<feature type="transmembrane region" description="Helical" evidence="1">
    <location>
        <begin position="46"/>
        <end position="70"/>
    </location>
</feature>
<comment type="caution">
    <text evidence="2">The sequence shown here is derived from an EMBL/GenBank/DDBJ whole genome shotgun (WGS) entry which is preliminary data.</text>
</comment>
<feature type="transmembrane region" description="Helical" evidence="1">
    <location>
        <begin position="142"/>
        <end position="165"/>
    </location>
</feature>
<reference evidence="3" key="1">
    <citation type="journal article" date="2019" name="Int. J. Syst. Evol. Microbiol.">
        <title>The Global Catalogue of Microorganisms (GCM) 10K type strain sequencing project: providing services to taxonomists for standard genome sequencing and annotation.</title>
        <authorList>
            <consortium name="The Broad Institute Genomics Platform"/>
            <consortium name="The Broad Institute Genome Sequencing Center for Infectious Disease"/>
            <person name="Wu L."/>
            <person name="Ma J."/>
        </authorList>
    </citation>
    <scope>NUCLEOTIDE SEQUENCE [LARGE SCALE GENOMIC DNA]</scope>
    <source>
        <strain evidence="3">JCM 17214</strain>
    </source>
</reference>
<name>A0ABP7MUE0_9BACT</name>
<organism evidence="2 3">
    <name type="scientific">Hymenobacter algoricola</name>
    <dbReference type="NCBI Taxonomy" id="486267"/>
    <lineage>
        <taxon>Bacteria</taxon>
        <taxon>Pseudomonadati</taxon>
        <taxon>Bacteroidota</taxon>
        <taxon>Cytophagia</taxon>
        <taxon>Cytophagales</taxon>
        <taxon>Hymenobacteraceae</taxon>
        <taxon>Hymenobacter</taxon>
    </lineage>
</organism>
<feature type="transmembrane region" description="Helical" evidence="1">
    <location>
        <begin position="195"/>
        <end position="218"/>
    </location>
</feature>
<sequence length="229" mass="25629">MPASPPLLSFDYMRQRLGLLLLFGASMAASVALLAGRIYLTHQLTYVFLLWNLFLAVVPFGMSTMLSLAAGPVRRRVLLPATGVWLVFFPNAPYLITDFFHLYTWPAVPGWYDLVLILSFAWNGLMLGFCSLQEMQRLYARAFGRGGGWVFVVVALLLGSLGVYFGRFLRYNSWNVVSNPLALGQDLLERFLHPFAYPGTYGATLLLTALLLLGYLLVRQLGHAATEQR</sequence>
<feature type="transmembrane region" description="Helical" evidence="1">
    <location>
        <begin position="77"/>
        <end position="96"/>
    </location>
</feature>
<evidence type="ECO:0000313" key="3">
    <source>
        <dbReference type="Proteomes" id="UP001499909"/>
    </source>
</evidence>
<protein>
    <submittedName>
        <fullName evidence="2">DUF1361 domain-containing protein</fullName>
    </submittedName>
</protein>
<feature type="transmembrane region" description="Helical" evidence="1">
    <location>
        <begin position="17"/>
        <end position="40"/>
    </location>
</feature>
<proteinExistence type="predicted"/>
<feature type="transmembrane region" description="Helical" evidence="1">
    <location>
        <begin position="111"/>
        <end position="130"/>
    </location>
</feature>
<evidence type="ECO:0000256" key="1">
    <source>
        <dbReference type="SAM" id="Phobius"/>
    </source>
</evidence>
<dbReference type="RefSeq" id="WP_345112135.1">
    <property type="nucleotide sequence ID" value="NZ_BAABDH010000021.1"/>
</dbReference>
<keyword evidence="1" id="KW-0812">Transmembrane</keyword>
<accession>A0ABP7MUE0</accession>
<keyword evidence="3" id="KW-1185">Reference proteome</keyword>